<protein>
    <submittedName>
        <fullName evidence="1">Uncharacterized protein</fullName>
    </submittedName>
</protein>
<dbReference type="Proteomes" id="UP001163223">
    <property type="component" value="Chromosome"/>
</dbReference>
<name>A0ACD4NKA1_9HYPH</name>
<evidence type="ECO:0000313" key="1">
    <source>
        <dbReference type="EMBL" id="WAJ27216.1"/>
    </source>
</evidence>
<keyword evidence="2" id="KW-1185">Reference proteome</keyword>
<accession>A0ACD4NKA1</accession>
<sequence>MTARMTVLEIVAVLAGAVIGTLVLDFATWLLADGTFLSHFASPAWLVLALVTVALYALLYHKLPATPAVLGSFFIGILVPSVIVKLGFDSVLSWSTLFMLHAIFSLASLATYRFVHANAAVRKAVGEATDASR</sequence>
<organism evidence="1 2">
    <name type="scientific">Antarcticirhabdus aurantiaca</name>
    <dbReference type="NCBI Taxonomy" id="2606717"/>
    <lineage>
        <taxon>Bacteria</taxon>
        <taxon>Pseudomonadati</taxon>
        <taxon>Pseudomonadota</taxon>
        <taxon>Alphaproteobacteria</taxon>
        <taxon>Hyphomicrobiales</taxon>
        <taxon>Aurantimonadaceae</taxon>
        <taxon>Antarcticirhabdus</taxon>
    </lineage>
</organism>
<gene>
    <name evidence="1" type="ORF">OXU80_20515</name>
</gene>
<evidence type="ECO:0000313" key="2">
    <source>
        <dbReference type="Proteomes" id="UP001163223"/>
    </source>
</evidence>
<dbReference type="EMBL" id="CP113520">
    <property type="protein sequence ID" value="WAJ27216.1"/>
    <property type="molecule type" value="Genomic_DNA"/>
</dbReference>
<reference evidence="1" key="1">
    <citation type="submission" date="2022-11" db="EMBL/GenBank/DDBJ databases">
        <title>beta-Carotene-producing bacterium, Jeongeuplla avenae sp. nov., alleviates the salt stress of Arabidopsis seedlings.</title>
        <authorList>
            <person name="Jiang L."/>
            <person name="Lee J."/>
        </authorList>
    </citation>
    <scope>NUCLEOTIDE SEQUENCE</scope>
    <source>
        <strain evidence="1">DY_R2A_6</strain>
    </source>
</reference>
<proteinExistence type="predicted"/>